<gene>
    <name evidence="2" type="ORF">QJS35_11030</name>
</gene>
<dbReference type="EC" id="2.3.1.-" evidence="2"/>
<organism evidence="2 3">
    <name type="scientific">Cohnella silvisoli</name>
    <dbReference type="NCBI Taxonomy" id="2873699"/>
    <lineage>
        <taxon>Bacteria</taxon>
        <taxon>Bacillati</taxon>
        <taxon>Bacillota</taxon>
        <taxon>Bacilli</taxon>
        <taxon>Bacillales</taxon>
        <taxon>Paenibacillaceae</taxon>
        <taxon>Cohnella</taxon>
    </lineage>
</organism>
<feature type="domain" description="N-acetyltransferase" evidence="1">
    <location>
        <begin position="1"/>
        <end position="72"/>
    </location>
</feature>
<comment type="caution">
    <text evidence="2">The sequence shown here is derived from an EMBL/GenBank/DDBJ whole genome shotgun (WGS) entry which is preliminary data.</text>
</comment>
<name>A0ABV1KS72_9BACL</name>
<accession>A0ABV1KS72</accession>
<dbReference type="Proteomes" id="UP001493487">
    <property type="component" value="Unassembled WGS sequence"/>
</dbReference>
<dbReference type="Pfam" id="PF00583">
    <property type="entry name" value="Acetyltransf_1"/>
    <property type="match status" value="1"/>
</dbReference>
<evidence type="ECO:0000313" key="3">
    <source>
        <dbReference type="Proteomes" id="UP001493487"/>
    </source>
</evidence>
<keyword evidence="2" id="KW-0012">Acyltransferase</keyword>
<reference evidence="2 3" key="1">
    <citation type="journal article" date="2023" name="Genome Announc.">
        <title>Pan-Genome Analyses of the Genus Cohnella and Proposal of the Novel Species Cohnella silvisoli sp. nov., Isolated from Forest Soil.</title>
        <authorList>
            <person name="Wang C."/>
            <person name="Mao L."/>
            <person name="Bao G."/>
            <person name="Zhu H."/>
        </authorList>
    </citation>
    <scope>NUCLEOTIDE SEQUENCE [LARGE SCALE GENOMIC DNA]</scope>
    <source>
        <strain evidence="2 3">NL03-T5-1</strain>
    </source>
</reference>
<dbReference type="RefSeq" id="WP_232185627.1">
    <property type="nucleotide sequence ID" value="NZ_JAIOAP010000005.1"/>
</dbReference>
<sequence length="72" mass="8204">MLRSGWGAALTGLAVREAARRLPGAEIDLEVEKWNKRAIRVYEKAGFVITDEYERRASHGTVSVFCMVWHNQ</sequence>
<dbReference type="GO" id="GO:0016746">
    <property type="term" value="F:acyltransferase activity"/>
    <property type="evidence" value="ECO:0007669"/>
    <property type="project" value="UniProtKB-KW"/>
</dbReference>
<protein>
    <submittedName>
        <fullName evidence="2">GNAT family N-acetyltransferase</fullName>
        <ecNumber evidence="2">2.3.1.-</ecNumber>
    </submittedName>
</protein>
<proteinExistence type="predicted"/>
<dbReference type="Gene3D" id="3.40.630.30">
    <property type="match status" value="1"/>
</dbReference>
<dbReference type="EMBL" id="JASKHM010000005">
    <property type="protein sequence ID" value="MEQ4482929.1"/>
    <property type="molecule type" value="Genomic_DNA"/>
</dbReference>
<dbReference type="SUPFAM" id="SSF55729">
    <property type="entry name" value="Acyl-CoA N-acyltransferases (Nat)"/>
    <property type="match status" value="1"/>
</dbReference>
<evidence type="ECO:0000313" key="2">
    <source>
        <dbReference type="EMBL" id="MEQ4482929.1"/>
    </source>
</evidence>
<dbReference type="InterPro" id="IPR000182">
    <property type="entry name" value="GNAT_dom"/>
</dbReference>
<keyword evidence="2" id="KW-0808">Transferase</keyword>
<evidence type="ECO:0000259" key="1">
    <source>
        <dbReference type="PROSITE" id="PS51186"/>
    </source>
</evidence>
<dbReference type="InterPro" id="IPR016181">
    <property type="entry name" value="Acyl_CoA_acyltransferase"/>
</dbReference>
<keyword evidence="3" id="KW-1185">Reference proteome</keyword>
<dbReference type="PROSITE" id="PS51186">
    <property type="entry name" value="GNAT"/>
    <property type="match status" value="1"/>
</dbReference>